<dbReference type="GeneID" id="301143420"/>
<keyword evidence="3" id="KW-1185">Reference proteome</keyword>
<evidence type="ECO:0000313" key="3">
    <source>
        <dbReference type="Proteomes" id="UP001342826"/>
    </source>
</evidence>
<dbReference type="NCBIfam" id="TIGR04104">
    <property type="entry name" value="cxxc_20_cxxc"/>
    <property type="match status" value="1"/>
</dbReference>
<evidence type="ECO:0000313" key="2">
    <source>
        <dbReference type="EMBL" id="MED4402500.1"/>
    </source>
</evidence>
<gene>
    <name evidence="2" type="ORF">P9271_14370</name>
</gene>
<organism evidence="2 3">
    <name type="scientific">Metabacillus fastidiosus</name>
    <dbReference type="NCBI Taxonomy" id="1458"/>
    <lineage>
        <taxon>Bacteria</taxon>
        <taxon>Bacillati</taxon>
        <taxon>Bacillota</taxon>
        <taxon>Bacilli</taxon>
        <taxon>Bacillales</taxon>
        <taxon>Bacillaceae</taxon>
        <taxon>Metabacillus</taxon>
    </lineage>
</organism>
<sequence length="99" mass="11721">MPVCQNCTRKWSWFDSLKNLLTFRNSMKCNHCGEIQYQSRSSRTRMSLFFCLPILILPFSVMFHLSLTSVLWLEIAFVLITLSIMPLFLKLTNKDEPLW</sequence>
<protein>
    <recommendedName>
        <fullName evidence="4">Cxxc_20_cxxc protein</fullName>
    </recommendedName>
</protein>
<dbReference type="InterPro" id="IPR026369">
    <property type="entry name" value="CxxC_20_CxxC"/>
</dbReference>
<name>A0ABU6NZF6_9BACI</name>
<keyword evidence="1" id="KW-1133">Transmembrane helix</keyword>
<evidence type="ECO:0000256" key="1">
    <source>
        <dbReference type="SAM" id="Phobius"/>
    </source>
</evidence>
<accession>A0ABU6NZF6</accession>
<reference evidence="2 3" key="1">
    <citation type="submission" date="2023-03" db="EMBL/GenBank/DDBJ databases">
        <title>Bacillus Genome Sequencing.</title>
        <authorList>
            <person name="Dunlap C."/>
        </authorList>
    </citation>
    <scope>NUCLEOTIDE SEQUENCE [LARGE SCALE GENOMIC DNA]</scope>
    <source>
        <strain evidence="2 3">NRS-1717</strain>
    </source>
</reference>
<keyword evidence="1" id="KW-0472">Membrane</keyword>
<feature type="transmembrane region" description="Helical" evidence="1">
    <location>
        <begin position="46"/>
        <end position="65"/>
    </location>
</feature>
<proteinExistence type="predicted"/>
<dbReference type="Proteomes" id="UP001342826">
    <property type="component" value="Unassembled WGS sequence"/>
</dbReference>
<comment type="caution">
    <text evidence="2">The sequence shown here is derived from an EMBL/GenBank/DDBJ whole genome shotgun (WGS) entry which is preliminary data.</text>
</comment>
<feature type="transmembrane region" description="Helical" evidence="1">
    <location>
        <begin position="71"/>
        <end position="89"/>
    </location>
</feature>
<keyword evidence="1" id="KW-0812">Transmembrane</keyword>
<evidence type="ECO:0008006" key="4">
    <source>
        <dbReference type="Google" id="ProtNLM"/>
    </source>
</evidence>
<dbReference type="EMBL" id="JARTFS010000012">
    <property type="protein sequence ID" value="MED4402500.1"/>
    <property type="molecule type" value="Genomic_DNA"/>
</dbReference>
<dbReference type="RefSeq" id="WP_082800078.1">
    <property type="nucleotide sequence ID" value="NZ_JARTFQ010000005.1"/>
</dbReference>